<dbReference type="InterPro" id="IPR010987">
    <property type="entry name" value="Glutathione-S-Trfase_C-like"/>
</dbReference>
<dbReference type="Pfam" id="PF13417">
    <property type="entry name" value="GST_N_3"/>
    <property type="match status" value="1"/>
</dbReference>
<dbReference type="SFLD" id="SFLDS00019">
    <property type="entry name" value="Glutathione_Transferase_(cytos"/>
    <property type="match status" value="1"/>
</dbReference>
<dbReference type="PRINTS" id="PR01625">
    <property type="entry name" value="GSTRNSFRASEO"/>
</dbReference>
<protein>
    <recommendedName>
        <fullName evidence="7">GST N-terminal domain-containing protein</fullName>
    </recommendedName>
</protein>
<evidence type="ECO:0000256" key="2">
    <source>
        <dbReference type="SAM" id="Coils"/>
    </source>
</evidence>
<dbReference type="PANTHER" id="PTHR43968:SF6">
    <property type="entry name" value="GLUTATHIONE S-TRANSFERASE OMEGA"/>
    <property type="match status" value="1"/>
</dbReference>
<dbReference type="PROSITE" id="PS50405">
    <property type="entry name" value="GST_CTER"/>
    <property type="match status" value="1"/>
</dbReference>
<dbReference type="OrthoDB" id="202840at2759"/>
<dbReference type="EMBL" id="MBFT01000501">
    <property type="protein sequence ID" value="PVU90091.1"/>
    <property type="molecule type" value="Genomic_DNA"/>
</dbReference>
<proteinExistence type="predicted"/>
<evidence type="ECO:0008006" key="7">
    <source>
        <dbReference type="Google" id="ProtNLM"/>
    </source>
</evidence>
<dbReference type="InterPro" id="IPR040079">
    <property type="entry name" value="Glutathione_S-Trfase"/>
</dbReference>
<dbReference type="FunFam" id="3.40.30.10:FF:000123">
    <property type="entry name" value="Glutathione transferase o1"/>
    <property type="match status" value="1"/>
</dbReference>
<sequence length="230" mass="26790">MYPHNANKLTVYVNRFCPFANRAILSLLEAGADFEEVLIDVDNKPEWYKEVNPALQVPALRLTNGKILVESTQVAEFVADSYPEANLLPKDPFERYQVRMFLEFYNSKVSPYFIQLLRLYKQPRDESAIDQKVSELTQNLRELNRRLKEHSSEGPYFDGSHFGFADIISFPFYERLDITFEMLGRSIDNIEGLDRVYEWARAIRGRESYKTGIPERQDILKAAQSFSDKV</sequence>
<dbReference type="PANTHER" id="PTHR43968">
    <property type="match status" value="1"/>
</dbReference>
<dbReference type="InterPro" id="IPR004045">
    <property type="entry name" value="Glutathione_S-Trfase_N"/>
</dbReference>
<dbReference type="SUPFAM" id="SSF52833">
    <property type="entry name" value="Thioredoxin-like"/>
    <property type="match status" value="1"/>
</dbReference>
<dbReference type="InterPro" id="IPR005442">
    <property type="entry name" value="GST_omega"/>
</dbReference>
<dbReference type="InterPro" id="IPR036282">
    <property type="entry name" value="Glutathione-S-Trfase_C_sf"/>
</dbReference>
<dbReference type="Proteomes" id="UP000245699">
    <property type="component" value="Unassembled WGS sequence"/>
</dbReference>
<feature type="domain" description="GST C-terminal" evidence="4">
    <location>
        <begin position="91"/>
        <end position="230"/>
    </location>
</feature>
<evidence type="ECO:0000313" key="6">
    <source>
        <dbReference type="Proteomes" id="UP000245699"/>
    </source>
</evidence>
<keyword evidence="1" id="KW-0560">Oxidoreductase</keyword>
<dbReference type="Gene3D" id="1.20.1050.10">
    <property type="match status" value="1"/>
</dbReference>
<feature type="coiled-coil region" evidence="2">
    <location>
        <begin position="126"/>
        <end position="153"/>
    </location>
</feature>
<name>A0A2T9YCP2_9FUNG</name>
<evidence type="ECO:0000259" key="3">
    <source>
        <dbReference type="PROSITE" id="PS50404"/>
    </source>
</evidence>
<reference evidence="5 6" key="1">
    <citation type="journal article" date="2018" name="MBio">
        <title>Comparative Genomics Reveals the Core Gene Toolbox for the Fungus-Insect Symbiosis.</title>
        <authorList>
            <person name="Wang Y."/>
            <person name="Stata M."/>
            <person name="Wang W."/>
            <person name="Stajich J.E."/>
            <person name="White M.M."/>
            <person name="Moncalvo J.M."/>
        </authorList>
    </citation>
    <scope>NUCLEOTIDE SEQUENCE [LARGE SCALE GENOMIC DNA]</scope>
    <source>
        <strain evidence="5 6">AUS-77-4</strain>
    </source>
</reference>
<feature type="domain" description="GST N-terminal" evidence="3">
    <location>
        <begin position="7"/>
        <end position="86"/>
    </location>
</feature>
<evidence type="ECO:0000259" key="4">
    <source>
        <dbReference type="PROSITE" id="PS50405"/>
    </source>
</evidence>
<keyword evidence="6" id="KW-1185">Reference proteome</keyword>
<organism evidence="5 6">
    <name type="scientific">Furculomyces boomerangus</name>
    <dbReference type="NCBI Taxonomy" id="61424"/>
    <lineage>
        <taxon>Eukaryota</taxon>
        <taxon>Fungi</taxon>
        <taxon>Fungi incertae sedis</taxon>
        <taxon>Zoopagomycota</taxon>
        <taxon>Kickxellomycotina</taxon>
        <taxon>Harpellomycetes</taxon>
        <taxon>Harpellales</taxon>
        <taxon>Harpellaceae</taxon>
        <taxon>Furculomyces</taxon>
    </lineage>
</organism>
<accession>A0A2T9YCP2</accession>
<dbReference type="SFLD" id="SFLDG00358">
    <property type="entry name" value="Main_(cytGST)"/>
    <property type="match status" value="1"/>
</dbReference>
<dbReference type="CDD" id="cd00299">
    <property type="entry name" value="GST_C_family"/>
    <property type="match status" value="1"/>
</dbReference>
<dbReference type="SUPFAM" id="SSF47616">
    <property type="entry name" value="GST C-terminal domain-like"/>
    <property type="match status" value="1"/>
</dbReference>
<dbReference type="Gene3D" id="3.40.30.10">
    <property type="entry name" value="Glutaredoxin"/>
    <property type="match status" value="1"/>
</dbReference>
<dbReference type="STRING" id="61424.A0A2T9YCP2"/>
<gene>
    <name evidence="5" type="ORF">BB559_004799</name>
</gene>
<dbReference type="GO" id="GO:0005737">
    <property type="term" value="C:cytoplasm"/>
    <property type="evidence" value="ECO:0007669"/>
    <property type="project" value="InterPro"/>
</dbReference>
<comment type="caution">
    <text evidence="5">The sequence shown here is derived from an EMBL/GenBank/DDBJ whole genome shotgun (WGS) entry which is preliminary data.</text>
</comment>
<dbReference type="GO" id="GO:0004364">
    <property type="term" value="F:glutathione transferase activity"/>
    <property type="evidence" value="ECO:0007669"/>
    <property type="project" value="InterPro"/>
</dbReference>
<dbReference type="GO" id="GO:0045174">
    <property type="term" value="F:glutathione dehydrogenase (ascorbate) activity"/>
    <property type="evidence" value="ECO:0007669"/>
    <property type="project" value="UniProtKB-ARBA"/>
</dbReference>
<evidence type="ECO:0000313" key="5">
    <source>
        <dbReference type="EMBL" id="PVU90091.1"/>
    </source>
</evidence>
<dbReference type="InterPro" id="IPR036249">
    <property type="entry name" value="Thioredoxin-like_sf"/>
</dbReference>
<keyword evidence="2" id="KW-0175">Coiled coil</keyword>
<dbReference type="AlphaFoldDB" id="A0A2T9YCP2"/>
<dbReference type="PROSITE" id="PS50404">
    <property type="entry name" value="GST_NTER"/>
    <property type="match status" value="1"/>
</dbReference>
<dbReference type="Pfam" id="PF13410">
    <property type="entry name" value="GST_C_2"/>
    <property type="match status" value="1"/>
</dbReference>
<dbReference type="InterPro" id="IPR050983">
    <property type="entry name" value="GST_Omega/HSP26"/>
</dbReference>
<evidence type="ECO:0000256" key="1">
    <source>
        <dbReference type="ARBA" id="ARBA00023002"/>
    </source>
</evidence>